<dbReference type="SUPFAM" id="SSF51215">
    <property type="entry name" value="Regulatory protein AraC"/>
    <property type="match status" value="1"/>
</dbReference>
<dbReference type="AlphaFoldDB" id="A0A841R7J6"/>
<dbReference type="InterPro" id="IPR014710">
    <property type="entry name" value="RmlC-like_jellyroll"/>
</dbReference>
<dbReference type="PROSITE" id="PS00041">
    <property type="entry name" value="HTH_ARAC_FAMILY_1"/>
    <property type="match status" value="1"/>
</dbReference>
<protein>
    <submittedName>
        <fullName evidence="5">YesN/AraC family two-component response regulator</fullName>
    </submittedName>
</protein>
<dbReference type="PRINTS" id="PR00032">
    <property type="entry name" value="HTHARAC"/>
</dbReference>
<dbReference type="SMART" id="SM00342">
    <property type="entry name" value="HTH_ARAC"/>
    <property type="match status" value="1"/>
</dbReference>
<keyword evidence="3" id="KW-0804">Transcription</keyword>
<evidence type="ECO:0000256" key="2">
    <source>
        <dbReference type="ARBA" id="ARBA00023125"/>
    </source>
</evidence>
<dbReference type="InterPro" id="IPR020449">
    <property type="entry name" value="Tscrpt_reg_AraC-type_HTH"/>
</dbReference>
<dbReference type="Gene3D" id="2.60.120.10">
    <property type="entry name" value="Jelly Rolls"/>
    <property type="match status" value="1"/>
</dbReference>
<keyword evidence="1" id="KW-0805">Transcription regulation</keyword>
<accession>A0A841R7J6</accession>
<reference evidence="5 6" key="1">
    <citation type="submission" date="2020-08" db="EMBL/GenBank/DDBJ databases">
        <title>Genomic Encyclopedia of Type Strains, Phase IV (KMG-IV): sequencing the most valuable type-strain genomes for metagenomic binning, comparative biology and taxonomic classification.</title>
        <authorList>
            <person name="Goeker M."/>
        </authorList>
    </citation>
    <scope>NUCLEOTIDE SEQUENCE [LARGE SCALE GENOMIC DNA]</scope>
    <source>
        <strain evidence="5 6">DSM 2461</strain>
    </source>
</reference>
<evidence type="ECO:0000256" key="3">
    <source>
        <dbReference type="ARBA" id="ARBA00023163"/>
    </source>
</evidence>
<dbReference type="GO" id="GO:0003700">
    <property type="term" value="F:DNA-binding transcription factor activity"/>
    <property type="evidence" value="ECO:0007669"/>
    <property type="project" value="InterPro"/>
</dbReference>
<dbReference type="InterPro" id="IPR037923">
    <property type="entry name" value="HTH-like"/>
</dbReference>
<sequence>MTQSYSLKAGSITLGYKKSRNISQTRHFHEFYEILYIIDGVRDIFAGNRTVTLKKGDFLLIPPHLIHKSLENGKESEIYSLYLEKNEALRSTTEEGAVYFPSLSAPAVQTGIVLTRMDRELKEKSDFYQIMSESLAAEISVIIARHGDMKQDGKIEIRDNGKIESIIRFIENNYSENLNLKMLAEQFYISPSYLSRFFHRKTGFTLTEYINHIRALRAQKFLRETSEEIGQISRKCGFGSLSQFGRIFKSISGMTPRDYRKLTLVG</sequence>
<dbReference type="InterPro" id="IPR009057">
    <property type="entry name" value="Homeodomain-like_sf"/>
</dbReference>
<dbReference type="Gene3D" id="1.10.10.60">
    <property type="entry name" value="Homeodomain-like"/>
    <property type="match status" value="2"/>
</dbReference>
<dbReference type="Pfam" id="PF12833">
    <property type="entry name" value="HTH_18"/>
    <property type="match status" value="1"/>
</dbReference>
<dbReference type="GO" id="GO:0043565">
    <property type="term" value="F:sequence-specific DNA binding"/>
    <property type="evidence" value="ECO:0007669"/>
    <property type="project" value="InterPro"/>
</dbReference>
<feature type="domain" description="HTH araC/xylS-type" evidence="4">
    <location>
        <begin position="164"/>
        <end position="262"/>
    </location>
</feature>
<dbReference type="Proteomes" id="UP000587760">
    <property type="component" value="Unassembled WGS sequence"/>
</dbReference>
<dbReference type="PANTHER" id="PTHR43280:SF2">
    <property type="entry name" value="HTH-TYPE TRANSCRIPTIONAL REGULATOR EXSA"/>
    <property type="match status" value="1"/>
</dbReference>
<dbReference type="InterPro" id="IPR003313">
    <property type="entry name" value="AraC-bd"/>
</dbReference>
<dbReference type="InterPro" id="IPR018062">
    <property type="entry name" value="HTH_AraC-typ_CS"/>
</dbReference>
<evidence type="ECO:0000256" key="1">
    <source>
        <dbReference type="ARBA" id="ARBA00023015"/>
    </source>
</evidence>
<comment type="caution">
    <text evidence="5">The sequence shown here is derived from an EMBL/GenBank/DDBJ whole genome shotgun (WGS) entry which is preliminary data.</text>
</comment>
<keyword evidence="2" id="KW-0238">DNA-binding</keyword>
<keyword evidence="6" id="KW-1185">Reference proteome</keyword>
<evidence type="ECO:0000313" key="5">
    <source>
        <dbReference type="EMBL" id="MBB6481234.1"/>
    </source>
</evidence>
<dbReference type="Pfam" id="PF02311">
    <property type="entry name" value="AraC_binding"/>
    <property type="match status" value="1"/>
</dbReference>
<proteinExistence type="predicted"/>
<dbReference type="SUPFAM" id="SSF46689">
    <property type="entry name" value="Homeodomain-like"/>
    <property type="match status" value="2"/>
</dbReference>
<dbReference type="PANTHER" id="PTHR43280">
    <property type="entry name" value="ARAC-FAMILY TRANSCRIPTIONAL REGULATOR"/>
    <property type="match status" value="1"/>
</dbReference>
<organism evidence="5 6">
    <name type="scientific">Spirochaeta isovalerica</name>
    <dbReference type="NCBI Taxonomy" id="150"/>
    <lineage>
        <taxon>Bacteria</taxon>
        <taxon>Pseudomonadati</taxon>
        <taxon>Spirochaetota</taxon>
        <taxon>Spirochaetia</taxon>
        <taxon>Spirochaetales</taxon>
        <taxon>Spirochaetaceae</taxon>
        <taxon>Spirochaeta</taxon>
    </lineage>
</organism>
<dbReference type="EMBL" id="JACHGJ010000005">
    <property type="protein sequence ID" value="MBB6481234.1"/>
    <property type="molecule type" value="Genomic_DNA"/>
</dbReference>
<dbReference type="RefSeq" id="WP_184747473.1">
    <property type="nucleotide sequence ID" value="NZ_JACHGJ010000005.1"/>
</dbReference>
<gene>
    <name evidence="5" type="ORF">HNR50_002907</name>
</gene>
<dbReference type="PROSITE" id="PS01124">
    <property type="entry name" value="HTH_ARAC_FAMILY_2"/>
    <property type="match status" value="1"/>
</dbReference>
<evidence type="ECO:0000313" key="6">
    <source>
        <dbReference type="Proteomes" id="UP000587760"/>
    </source>
</evidence>
<evidence type="ECO:0000259" key="4">
    <source>
        <dbReference type="PROSITE" id="PS01124"/>
    </source>
</evidence>
<name>A0A841R7J6_9SPIO</name>
<dbReference type="InterPro" id="IPR018060">
    <property type="entry name" value="HTH_AraC"/>
</dbReference>